<dbReference type="InParanoid" id="A0A263D3M1"/>
<protein>
    <submittedName>
        <fullName evidence="2">Uncharacterized protein</fullName>
    </submittedName>
</protein>
<reference evidence="2 3" key="1">
    <citation type="submission" date="2017-07" db="EMBL/GenBank/DDBJ databases">
        <title>Amycolatopsis antarcticus sp. nov., isolated from the surface of an Antarcticus brown macroalga.</title>
        <authorList>
            <person name="Wang J."/>
            <person name="Leiva S."/>
            <person name="Huang J."/>
            <person name="Huang Y."/>
        </authorList>
    </citation>
    <scope>NUCLEOTIDE SEQUENCE [LARGE SCALE GENOMIC DNA]</scope>
    <source>
        <strain evidence="2 3">AU-G6</strain>
    </source>
</reference>
<comment type="caution">
    <text evidence="2">The sequence shown here is derived from an EMBL/GenBank/DDBJ whole genome shotgun (WGS) entry which is preliminary data.</text>
</comment>
<accession>A0A263D3M1</accession>
<sequence length="121" mass="13287">MTAPIPITHHLDMTTDHSLPGPDREPLGRAFVVDMQVSVTVTDERAVREYAHARIDEAEFADPAKAEVHHDEVEKNLAAAVRFVVGPRGAAGFTEDVPGLHAHSATHGVSEQPRPTARRWR</sequence>
<feature type="region of interest" description="Disordered" evidence="1">
    <location>
        <begin position="1"/>
        <end position="26"/>
    </location>
</feature>
<keyword evidence="3" id="KW-1185">Reference proteome</keyword>
<proteinExistence type="predicted"/>
<evidence type="ECO:0000313" key="2">
    <source>
        <dbReference type="EMBL" id="OZM72809.1"/>
    </source>
</evidence>
<name>A0A263D3M1_9PSEU</name>
<organism evidence="2 3">
    <name type="scientific">Amycolatopsis antarctica</name>
    <dbReference type="NCBI Taxonomy" id="1854586"/>
    <lineage>
        <taxon>Bacteria</taxon>
        <taxon>Bacillati</taxon>
        <taxon>Actinomycetota</taxon>
        <taxon>Actinomycetes</taxon>
        <taxon>Pseudonocardiales</taxon>
        <taxon>Pseudonocardiaceae</taxon>
        <taxon>Amycolatopsis</taxon>
    </lineage>
</organism>
<feature type="region of interest" description="Disordered" evidence="1">
    <location>
        <begin position="96"/>
        <end position="121"/>
    </location>
</feature>
<dbReference type="AlphaFoldDB" id="A0A263D3M1"/>
<dbReference type="EMBL" id="NKYE01000007">
    <property type="protein sequence ID" value="OZM72809.1"/>
    <property type="molecule type" value="Genomic_DNA"/>
</dbReference>
<dbReference type="Proteomes" id="UP000242444">
    <property type="component" value="Unassembled WGS sequence"/>
</dbReference>
<evidence type="ECO:0000313" key="3">
    <source>
        <dbReference type="Proteomes" id="UP000242444"/>
    </source>
</evidence>
<evidence type="ECO:0000256" key="1">
    <source>
        <dbReference type="SAM" id="MobiDB-lite"/>
    </source>
</evidence>
<gene>
    <name evidence="2" type="ORF">CFN78_14465</name>
</gene>